<dbReference type="InterPro" id="IPR012902">
    <property type="entry name" value="N_methyl_site"/>
</dbReference>
<keyword evidence="1" id="KW-0488">Methylation</keyword>
<dbReference type="PANTHER" id="PTHR30093">
    <property type="entry name" value="GENERAL SECRETION PATHWAY PROTEIN G"/>
    <property type="match status" value="1"/>
</dbReference>
<dbReference type="SUPFAM" id="SSF54523">
    <property type="entry name" value="Pili subunits"/>
    <property type="match status" value="1"/>
</dbReference>
<dbReference type="EMBL" id="JARRAG010000001">
    <property type="protein sequence ID" value="MDG3003324.1"/>
    <property type="molecule type" value="Genomic_DNA"/>
</dbReference>
<keyword evidence="2" id="KW-0472">Membrane</keyword>
<dbReference type="InterPro" id="IPR045584">
    <property type="entry name" value="Pilin-like"/>
</dbReference>
<keyword evidence="4" id="KW-1185">Reference proteome</keyword>
<evidence type="ECO:0000256" key="1">
    <source>
        <dbReference type="ARBA" id="ARBA00022481"/>
    </source>
</evidence>
<feature type="transmembrane region" description="Helical" evidence="2">
    <location>
        <begin position="21"/>
        <end position="42"/>
    </location>
</feature>
<accession>A0ABT6F6Z2</accession>
<dbReference type="Gene3D" id="3.30.700.10">
    <property type="entry name" value="Glycoprotein, Type 4 Pilin"/>
    <property type="match status" value="1"/>
</dbReference>
<protein>
    <submittedName>
        <fullName evidence="3">Prepilin-type N-terminal cleavage/methylation domain-containing protein</fullName>
    </submittedName>
</protein>
<dbReference type="Pfam" id="PF07963">
    <property type="entry name" value="N_methyl"/>
    <property type="match status" value="1"/>
</dbReference>
<dbReference type="PRINTS" id="PR00813">
    <property type="entry name" value="BCTERIALGSPG"/>
</dbReference>
<reference evidence="3 4" key="1">
    <citation type="submission" date="2023-03" db="EMBL/GenBank/DDBJ databases">
        <title>Paludisphaera mucosa sp. nov. a novel planctomycete from northern fen.</title>
        <authorList>
            <person name="Ivanova A."/>
        </authorList>
    </citation>
    <scope>NUCLEOTIDE SEQUENCE [LARGE SCALE GENOMIC DNA]</scope>
    <source>
        <strain evidence="3 4">Pla2</strain>
    </source>
</reference>
<dbReference type="PANTHER" id="PTHR30093:SF2">
    <property type="entry name" value="TYPE II SECRETION SYSTEM PROTEIN H"/>
    <property type="match status" value="1"/>
</dbReference>
<keyword evidence="2" id="KW-1133">Transmembrane helix</keyword>
<dbReference type="RefSeq" id="WP_277859677.1">
    <property type="nucleotide sequence ID" value="NZ_JARRAG010000001.1"/>
</dbReference>
<dbReference type="Proteomes" id="UP001216907">
    <property type="component" value="Unassembled WGS sequence"/>
</dbReference>
<proteinExistence type="predicted"/>
<comment type="caution">
    <text evidence="3">The sequence shown here is derived from an EMBL/GenBank/DDBJ whole genome shotgun (WGS) entry which is preliminary data.</text>
</comment>
<dbReference type="PROSITE" id="PS00409">
    <property type="entry name" value="PROKAR_NTER_METHYL"/>
    <property type="match status" value="1"/>
</dbReference>
<name>A0ABT6F6Z2_9BACT</name>
<dbReference type="InterPro" id="IPR000983">
    <property type="entry name" value="Bac_GSPG_pilin"/>
</dbReference>
<keyword evidence="2" id="KW-0812">Transmembrane</keyword>
<gene>
    <name evidence="3" type="ORF">PZE19_06065</name>
</gene>
<evidence type="ECO:0000313" key="4">
    <source>
        <dbReference type="Proteomes" id="UP001216907"/>
    </source>
</evidence>
<evidence type="ECO:0000313" key="3">
    <source>
        <dbReference type="EMBL" id="MDG3003324.1"/>
    </source>
</evidence>
<organism evidence="3 4">
    <name type="scientific">Paludisphaera mucosa</name>
    <dbReference type="NCBI Taxonomy" id="3030827"/>
    <lineage>
        <taxon>Bacteria</taxon>
        <taxon>Pseudomonadati</taxon>
        <taxon>Planctomycetota</taxon>
        <taxon>Planctomycetia</taxon>
        <taxon>Isosphaerales</taxon>
        <taxon>Isosphaeraceae</taxon>
        <taxon>Paludisphaera</taxon>
    </lineage>
</organism>
<sequence>MTRTPTRRRTPAGPARRGFTLVELLVVFVILSILIALLLPAISGAVRTAKTSAASTEISQLAQALAQFKSQYGVYPPSRIVLSETGNYLPSYLQSSDADRGNEAMALGPRSVSYLRRIWPKMVLSTSGPLYVTQVPTGCYDFNGDMVAPTVDSNNLITEGQVHILDGAECLAFFLGGLPGFVDGGIVTTGFAKNPANPAIAAGNSTLGTNRSQPLYEFRPGRLADNYPIRSSGSVGNGFPEYLDGLTGPTPQPFAYFSSYEGAGYDPDDVNYAEEGTLGDGSTVTPAWTSFGTPLTGIGGWFFNRPAASFAPNPYTNGSALKMPGTTNPEYVNKNTFQIISAGLDSQFGFGGTYKTTGEVTPFPTPKGVAKDADYVPEFGAPANLARTLRQREHDNLTNFKGGRLD</sequence>
<evidence type="ECO:0000256" key="2">
    <source>
        <dbReference type="SAM" id="Phobius"/>
    </source>
</evidence>
<dbReference type="NCBIfam" id="TIGR02532">
    <property type="entry name" value="IV_pilin_GFxxxE"/>
    <property type="match status" value="1"/>
</dbReference>